<dbReference type="AlphaFoldDB" id="A0ABD3R9A7"/>
<gene>
    <name evidence="2" type="ORF">ACJIZ3_000105</name>
</gene>
<sequence>MQKKSTLPNGNQITGHLKLAMQKRPAQPNGDQFSHGTSLQTSQFNGSKDTTTVEKQKAIGQQKLAMQKKLFFDNIEIGSPIALFCFGLPKSIVAEGLLLTRGDDNGLCKVYIKKVLVPHEKVKFDKNGLTVGEAEDKCVLWDIANCNKHHHVFSYEKRGVTNAYIT</sequence>
<organism evidence="2 3">
    <name type="scientific">Penstemon smallii</name>
    <dbReference type="NCBI Taxonomy" id="265156"/>
    <lineage>
        <taxon>Eukaryota</taxon>
        <taxon>Viridiplantae</taxon>
        <taxon>Streptophyta</taxon>
        <taxon>Embryophyta</taxon>
        <taxon>Tracheophyta</taxon>
        <taxon>Spermatophyta</taxon>
        <taxon>Magnoliopsida</taxon>
        <taxon>eudicotyledons</taxon>
        <taxon>Gunneridae</taxon>
        <taxon>Pentapetalae</taxon>
        <taxon>asterids</taxon>
        <taxon>lamiids</taxon>
        <taxon>Lamiales</taxon>
        <taxon>Plantaginaceae</taxon>
        <taxon>Cheloneae</taxon>
        <taxon>Penstemon</taxon>
    </lineage>
</organism>
<dbReference type="EMBL" id="JBJXBP010000157">
    <property type="protein sequence ID" value="KAL3809600.1"/>
    <property type="molecule type" value="Genomic_DNA"/>
</dbReference>
<protein>
    <submittedName>
        <fullName evidence="2">Uncharacterized protein</fullName>
    </submittedName>
</protein>
<feature type="region of interest" description="Disordered" evidence="1">
    <location>
        <begin position="22"/>
        <end position="51"/>
    </location>
</feature>
<evidence type="ECO:0000313" key="3">
    <source>
        <dbReference type="Proteomes" id="UP001634393"/>
    </source>
</evidence>
<name>A0ABD3R9A7_9LAMI</name>
<reference evidence="2 3" key="1">
    <citation type="submission" date="2024-12" db="EMBL/GenBank/DDBJ databases">
        <title>The unique morphological basis and parallel evolutionary history of personate flowers in Penstemon.</title>
        <authorList>
            <person name="Depatie T.H."/>
            <person name="Wessinger C.A."/>
        </authorList>
    </citation>
    <scope>NUCLEOTIDE SEQUENCE [LARGE SCALE GENOMIC DNA]</scope>
    <source>
        <strain evidence="2">WTNN_2</strain>
        <tissue evidence="2">Leaf</tissue>
    </source>
</reference>
<evidence type="ECO:0000256" key="1">
    <source>
        <dbReference type="SAM" id="MobiDB-lite"/>
    </source>
</evidence>
<keyword evidence="3" id="KW-1185">Reference proteome</keyword>
<feature type="compositionally biased region" description="Polar residues" evidence="1">
    <location>
        <begin position="29"/>
        <end position="50"/>
    </location>
</feature>
<dbReference type="Proteomes" id="UP001634393">
    <property type="component" value="Unassembled WGS sequence"/>
</dbReference>
<proteinExistence type="predicted"/>
<comment type="caution">
    <text evidence="2">The sequence shown here is derived from an EMBL/GenBank/DDBJ whole genome shotgun (WGS) entry which is preliminary data.</text>
</comment>
<evidence type="ECO:0000313" key="2">
    <source>
        <dbReference type="EMBL" id="KAL3809600.1"/>
    </source>
</evidence>
<accession>A0ABD3R9A7</accession>